<dbReference type="InParanoid" id="A0A194XIF5"/>
<dbReference type="OrthoDB" id="526941at2759"/>
<sequence>MGVVQKPSGNMKGGVSGQLKTPFVITIVVLFIVWSLLSLDMPSLRSTVDTNTSLESSPQPTNGAGLETSISNPTESPTEGSAADVIIAPTEPAAEESKPVSERPLILYAYADSEEGTSLVNLKFFIEHGLHDAADFIFILNGETTAGSLIPQEDNIRVVQRPNDCYDLGAYAEVLTTNDLYKGYKRFIMMNASLRGPFMPYWSNACWSDMYLSKITDEVKLVGMTANCWPTFHIQSMIWATDLTGLETLLFPPQSALDYISTHPILLPPPKNKEAAAKTPSPETSRVHQAPGINACFHTWDSAVAAEISSTSLIRAEGYKVDAMMAAYHGMRSYEEGVSCAENRDVLFDGEYFGTNVHPFETGFLKSNRDVDPLGLERQSQWMRGRGYRSYDYCRAP</sequence>
<keyword evidence="2" id="KW-1133">Transmembrane helix</keyword>
<dbReference type="KEGG" id="psco:LY89DRAFT_695594"/>
<feature type="region of interest" description="Disordered" evidence="1">
    <location>
        <begin position="48"/>
        <end position="81"/>
    </location>
</feature>
<dbReference type="STRING" id="149040.A0A194XIF5"/>
<dbReference type="EMBL" id="KQ947410">
    <property type="protein sequence ID" value="KUJ20010.1"/>
    <property type="molecule type" value="Genomic_DNA"/>
</dbReference>
<reference evidence="3 4" key="1">
    <citation type="submission" date="2015-10" db="EMBL/GenBank/DDBJ databases">
        <title>Full genome of DAOMC 229536 Phialocephala scopiformis, a fungal endophyte of spruce producing the potent anti-insectan compound rugulosin.</title>
        <authorList>
            <consortium name="DOE Joint Genome Institute"/>
            <person name="Walker A.K."/>
            <person name="Frasz S.L."/>
            <person name="Seifert K.A."/>
            <person name="Miller J.D."/>
            <person name="Mondo S.J."/>
            <person name="Labutti K."/>
            <person name="Lipzen A."/>
            <person name="Dockter R."/>
            <person name="Kennedy M."/>
            <person name="Grigoriev I.V."/>
            <person name="Spatafora J.W."/>
        </authorList>
    </citation>
    <scope>NUCLEOTIDE SEQUENCE [LARGE SCALE GENOMIC DNA]</scope>
    <source>
        <strain evidence="3 4">CBS 120377</strain>
    </source>
</reference>
<dbReference type="RefSeq" id="XP_018074365.1">
    <property type="nucleotide sequence ID" value="XM_018216773.1"/>
</dbReference>
<name>A0A194XIF5_MOLSC</name>
<feature type="compositionally biased region" description="Polar residues" evidence="1">
    <location>
        <begin position="48"/>
        <end position="79"/>
    </location>
</feature>
<dbReference type="GeneID" id="28826499"/>
<evidence type="ECO:0000313" key="4">
    <source>
        <dbReference type="Proteomes" id="UP000070700"/>
    </source>
</evidence>
<protein>
    <submittedName>
        <fullName evidence="3">Uncharacterized protein</fullName>
    </submittedName>
</protein>
<evidence type="ECO:0000313" key="3">
    <source>
        <dbReference type="EMBL" id="KUJ20010.1"/>
    </source>
</evidence>
<proteinExistence type="predicted"/>
<keyword evidence="2" id="KW-0812">Transmembrane</keyword>
<evidence type="ECO:0000256" key="1">
    <source>
        <dbReference type="SAM" id="MobiDB-lite"/>
    </source>
</evidence>
<organism evidence="3 4">
    <name type="scientific">Mollisia scopiformis</name>
    <name type="common">Conifer needle endophyte fungus</name>
    <name type="synonym">Phialocephala scopiformis</name>
    <dbReference type="NCBI Taxonomy" id="149040"/>
    <lineage>
        <taxon>Eukaryota</taxon>
        <taxon>Fungi</taxon>
        <taxon>Dikarya</taxon>
        <taxon>Ascomycota</taxon>
        <taxon>Pezizomycotina</taxon>
        <taxon>Leotiomycetes</taxon>
        <taxon>Helotiales</taxon>
        <taxon>Mollisiaceae</taxon>
        <taxon>Mollisia</taxon>
    </lineage>
</organism>
<dbReference type="AlphaFoldDB" id="A0A194XIF5"/>
<evidence type="ECO:0000256" key="2">
    <source>
        <dbReference type="SAM" id="Phobius"/>
    </source>
</evidence>
<gene>
    <name evidence="3" type="ORF">LY89DRAFT_695594</name>
</gene>
<feature type="transmembrane region" description="Helical" evidence="2">
    <location>
        <begin position="21"/>
        <end position="39"/>
    </location>
</feature>
<dbReference type="Proteomes" id="UP000070700">
    <property type="component" value="Unassembled WGS sequence"/>
</dbReference>
<accession>A0A194XIF5</accession>
<keyword evidence="2" id="KW-0472">Membrane</keyword>
<keyword evidence="4" id="KW-1185">Reference proteome</keyword>